<organism evidence="2 3">
    <name type="scientific">Lentinus brumalis</name>
    <dbReference type="NCBI Taxonomy" id="2498619"/>
    <lineage>
        <taxon>Eukaryota</taxon>
        <taxon>Fungi</taxon>
        <taxon>Dikarya</taxon>
        <taxon>Basidiomycota</taxon>
        <taxon>Agaricomycotina</taxon>
        <taxon>Agaricomycetes</taxon>
        <taxon>Polyporales</taxon>
        <taxon>Polyporaceae</taxon>
        <taxon>Lentinus</taxon>
    </lineage>
</organism>
<name>A0A371CZR8_9APHY</name>
<keyword evidence="3" id="KW-1185">Reference proteome</keyword>
<feature type="compositionally biased region" description="Pro residues" evidence="1">
    <location>
        <begin position="23"/>
        <end position="38"/>
    </location>
</feature>
<feature type="compositionally biased region" description="Low complexity" evidence="1">
    <location>
        <begin position="115"/>
        <end position="144"/>
    </location>
</feature>
<dbReference type="AlphaFoldDB" id="A0A371CZR8"/>
<proteinExistence type="predicted"/>
<protein>
    <submittedName>
        <fullName evidence="2">Uncharacterized protein</fullName>
    </submittedName>
</protein>
<feature type="region of interest" description="Disordered" evidence="1">
    <location>
        <begin position="1"/>
        <end position="61"/>
    </location>
</feature>
<evidence type="ECO:0000256" key="1">
    <source>
        <dbReference type="SAM" id="MobiDB-lite"/>
    </source>
</evidence>
<sequence length="257" mass="26638">MTDNNSLGNKSRKKLLQKARVSSPPPIVLVPETPPPIGEIPIATEDEATPTPAAPPSPSSYASVAALPAARSNVVVWPRNPAVVDPVSYTPPLGQSELKGDDTTPVIGDQGGGTSVASSSLPSSSPIHFTSSDTSSPTLPTATSVAHSTPIAFGATASSAGESYESFWEQVRTPLLSEANMPSALQTPRVLSPMTTRNPPDILWPTTAPASRIADGAGLTGDENRPPTLEVDGSHPPQRQASTIASTSRAPIQRRTD</sequence>
<feature type="region of interest" description="Disordered" evidence="1">
    <location>
        <begin position="88"/>
        <end position="144"/>
    </location>
</feature>
<evidence type="ECO:0000313" key="2">
    <source>
        <dbReference type="EMBL" id="RDX45781.1"/>
    </source>
</evidence>
<accession>A0A371CZR8</accession>
<feature type="region of interest" description="Disordered" evidence="1">
    <location>
        <begin position="190"/>
        <end position="257"/>
    </location>
</feature>
<dbReference type="Proteomes" id="UP000256964">
    <property type="component" value="Unassembled WGS sequence"/>
</dbReference>
<gene>
    <name evidence="2" type="ORF">OH76DRAFT_1486089</name>
</gene>
<evidence type="ECO:0000313" key="3">
    <source>
        <dbReference type="Proteomes" id="UP000256964"/>
    </source>
</evidence>
<reference evidence="2 3" key="1">
    <citation type="journal article" date="2018" name="Biotechnol. Biofuels">
        <title>Integrative visual omics of the white-rot fungus Polyporus brumalis exposes the biotechnological potential of its oxidative enzymes for delignifying raw plant biomass.</title>
        <authorList>
            <person name="Miyauchi S."/>
            <person name="Rancon A."/>
            <person name="Drula E."/>
            <person name="Hage H."/>
            <person name="Chaduli D."/>
            <person name="Favel A."/>
            <person name="Grisel S."/>
            <person name="Henrissat B."/>
            <person name="Herpoel-Gimbert I."/>
            <person name="Ruiz-Duenas F.J."/>
            <person name="Chevret D."/>
            <person name="Hainaut M."/>
            <person name="Lin J."/>
            <person name="Wang M."/>
            <person name="Pangilinan J."/>
            <person name="Lipzen A."/>
            <person name="Lesage-Meessen L."/>
            <person name="Navarro D."/>
            <person name="Riley R."/>
            <person name="Grigoriev I.V."/>
            <person name="Zhou S."/>
            <person name="Raouche S."/>
            <person name="Rosso M.N."/>
        </authorList>
    </citation>
    <scope>NUCLEOTIDE SEQUENCE [LARGE SCALE GENOMIC DNA]</scope>
    <source>
        <strain evidence="2 3">BRFM 1820</strain>
    </source>
</reference>
<feature type="compositionally biased region" description="Polar residues" evidence="1">
    <location>
        <begin position="237"/>
        <end position="250"/>
    </location>
</feature>
<dbReference type="EMBL" id="KZ857434">
    <property type="protein sequence ID" value="RDX45781.1"/>
    <property type="molecule type" value="Genomic_DNA"/>
</dbReference>